<dbReference type="InterPro" id="IPR008266">
    <property type="entry name" value="Tyr_kinase_AS"/>
</dbReference>
<evidence type="ECO:0000313" key="4">
    <source>
        <dbReference type="RefSeq" id="XP_039136932.1"/>
    </source>
</evidence>
<dbReference type="Pfam" id="PF07714">
    <property type="entry name" value="PK_Tyr_Ser-Thr"/>
    <property type="match status" value="1"/>
</dbReference>
<dbReference type="AlphaFoldDB" id="A0AB40CDV9"/>
<dbReference type="PROSITE" id="PS50011">
    <property type="entry name" value="PROTEIN_KINASE_DOM"/>
    <property type="match status" value="1"/>
</dbReference>
<organism evidence="3 4">
    <name type="scientific">Dioscorea cayennensis subsp. rotundata</name>
    <name type="common">White Guinea yam</name>
    <name type="synonym">Dioscorea rotundata</name>
    <dbReference type="NCBI Taxonomy" id="55577"/>
    <lineage>
        <taxon>Eukaryota</taxon>
        <taxon>Viridiplantae</taxon>
        <taxon>Streptophyta</taxon>
        <taxon>Embryophyta</taxon>
        <taxon>Tracheophyta</taxon>
        <taxon>Spermatophyta</taxon>
        <taxon>Magnoliopsida</taxon>
        <taxon>Liliopsida</taxon>
        <taxon>Dioscoreales</taxon>
        <taxon>Dioscoreaceae</taxon>
        <taxon>Dioscorea</taxon>
    </lineage>
</organism>
<gene>
    <name evidence="4" type="primary">LOC120274465</name>
</gene>
<dbReference type="GO" id="GO:0005524">
    <property type="term" value="F:ATP binding"/>
    <property type="evidence" value="ECO:0007669"/>
    <property type="project" value="InterPro"/>
</dbReference>
<dbReference type="PANTHER" id="PTHR45927">
    <property type="entry name" value="LYSM-DOMAIN RECEPTOR-LIKE KINASE-RELATED"/>
    <property type="match status" value="1"/>
</dbReference>
<dbReference type="InterPro" id="IPR020635">
    <property type="entry name" value="Tyr_kinase_cat_dom"/>
</dbReference>
<dbReference type="InterPro" id="IPR000719">
    <property type="entry name" value="Prot_kinase_dom"/>
</dbReference>
<keyword evidence="3" id="KW-1185">Reference proteome</keyword>
<dbReference type="SMART" id="SM00219">
    <property type="entry name" value="TyrKc"/>
    <property type="match status" value="1"/>
</dbReference>
<keyword evidence="1" id="KW-1133">Transmembrane helix</keyword>
<dbReference type="GeneID" id="120274465"/>
<dbReference type="SUPFAM" id="SSF56112">
    <property type="entry name" value="Protein kinase-like (PK-like)"/>
    <property type="match status" value="1"/>
</dbReference>
<protein>
    <submittedName>
        <fullName evidence="4">Serine/threonine receptor-like kinase NFP</fullName>
    </submittedName>
</protein>
<keyword evidence="1" id="KW-0472">Membrane</keyword>
<evidence type="ECO:0000256" key="1">
    <source>
        <dbReference type="SAM" id="Phobius"/>
    </source>
</evidence>
<dbReference type="InterPro" id="IPR001245">
    <property type="entry name" value="Ser-Thr/Tyr_kinase_cat_dom"/>
</dbReference>
<evidence type="ECO:0000259" key="2">
    <source>
        <dbReference type="PROSITE" id="PS50011"/>
    </source>
</evidence>
<sequence length="542" mass="59964">MPPIFPGQLLLIPISCGCSGNQSVANVSYLMKSGDNFYSVSISSFENLTDFNAVGEMNPSLVPTNLKVGQEVLFPLHCRCVTKAELDSGINQLLTYVWQRGDDIATLSKQMNTSEATIQTFNNYRNFTAAVALPILIPVSQLPVFPPPIYYNNSSLSDAPGRKSEKLERTIVILSATLGVALALALWSLLVLAYFRYSHERRKAVSLVCTGSSCLDTADLLNSNKKTSCGSSSSGQSKTVADKLLLGVSTYLDNPILYDIEVIMAATMNLDDKCRIDGSVYKATLNGEVFAVKRARRDITEELTILQRLSHANLVKLRGVSARKEDFFLVYEFAENTSLDTWLFPMKSSCSSNKFTFLSWKQRLNIALDVANGLHYIHSHIRPSIVHRDIRSSNILLGGRFKAKIANFSMAKPATVAVSPSIDVFAFGVVLLELLSGRRDAENAGVLWKEIRMVMEADEKREEMLKKWMDPKLQGFYPVDGALSVAAMARACTSDKASERPSMSEMVFSLSVLAQSCSNDECERLWISNTEYKVVMTNPVAR</sequence>
<dbReference type="InterPro" id="IPR052611">
    <property type="entry name" value="Plant_RLK_LysM"/>
</dbReference>
<dbReference type="GO" id="GO:0004713">
    <property type="term" value="F:protein tyrosine kinase activity"/>
    <property type="evidence" value="ECO:0007669"/>
    <property type="project" value="InterPro"/>
</dbReference>
<dbReference type="InterPro" id="IPR059143">
    <property type="entry name" value="NFP_LysM2"/>
</dbReference>
<dbReference type="InterPro" id="IPR011009">
    <property type="entry name" value="Kinase-like_dom_sf"/>
</dbReference>
<feature type="domain" description="Protein kinase" evidence="2">
    <location>
        <begin position="223"/>
        <end position="513"/>
    </location>
</feature>
<dbReference type="Proteomes" id="UP001515500">
    <property type="component" value="Chromosome 13"/>
</dbReference>
<accession>A0AB40CDV9</accession>
<reference evidence="4" key="1">
    <citation type="submission" date="2025-08" db="UniProtKB">
        <authorList>
            <consortium name="RefSeq"/>
        </authorList>
    </citation>
    <scope>IDENTIFICATION</scope>
</reference>
<feature type="transmembrane region" description="Helical" evidence="1">
    <location>
        <begin position="171"/>
        <end position="195"/>
    </location>
</feature>
<dbReference type="InterPro" id="IPR059144">
    <property type="entry name" value="NFP_LysM3"/>
</dbReference>
<dbReference type="RefSeq" id="XP_039136932.1">
    <property type="nucleotide sequence ID" value="XM_039280998.1"/>
</dbReference>
<dbReference type="PANTHER" id="PTHR45927:SF2">
    <property type="entry name" value="SERINE_THREONINE RECEPTOR-LIKE KINASE NFP"/>
    <property type="match status" value="1"/>
</dbReference>
<proteinExistence type="predicted"/>
<dbReference type="Pfam" id="PF23457">
    <property type="entry name" value="LysM2_NFP"/>
    <property type="match status" value="1"/>
</dbReference>
<keyword evidence="1" id="KW-0812">Transmembrane</keyword>
<dbReference type="Gene3D" id="3.30.200.20">
    <property type="entry name" value="Phosphorylase Kinase, domain 1"/>
    <property type="match status" value="1"/>
</dbReference>
<dbReference type="Gene3D" id="1.10.510.10">
    <property type="entry name" value="Transferase(Phosphotransferase) domain 1"/>
    <property type="match status" value="2"/>
</dbReference>
<dbReference type="PROSITE" id="PS00109">
    <property type="entry name" value="PROTEIN_KINASE_TYR"/>
    <property type="match status" value="1"/>
</dbReference>
<dbReference type="Pfam" id="PF23462">
    <property type="entry name" value="LysM3_NFP"/>
    <property type="match status" value="1"/>
</dbReference>
<evidence type="ECO:0000313" key="3">
    <source>
        <dbReference type="Proteomes" id="UP001515500"/>
    </source>
</evidence>
<name>A0AB40CDV9_DIOCR</name>